<keyword evidence="3" id="KW-0677">Repeat</keyword>
<dbReference type="PANTHER" id="PTHR24113:SF12">
    <property type="entry name" value="RAN GTPASE-ACTIVATING PROTEIN 1"/>
    <property type="match status" value="1"/>
</dbReference>
<evidence type="ECO:0000256" key="3">
    <source>
        <dbReference type="ARBA" id="ARBA00022737"/>
    </source>
</evidence>
<evidence type="ECO:0000313" key="6">
    <source>
        <dbReference type="Proteomes" id="UP000663877"/>
    </source>
</evidence>
<name>A0A814BP17_9BILA</name>
<organism evidence="5 6">
    <name type="scientific">Adineta steineri</name>
    <dbReference type="NCBI Taxonomy" id="433720"/>
    <lineage>
        <taxon>Eukaryota</taxon>
        <taxon>Metazoa</taxon>
        <taxon>Spiralia</taxon>
        <taxon>Gnathifera</taxon>
        <taxon>Rotifera</taxon>
        <taxon>Eurotatoria</taxon>
        <taxon>Bdelloidea</taxon>
        <taxon>Adinetida</taxon>
        <taxon>Adinetidae</taxon>
        <taxon>Adineta</taxon>
    </lineage>
</organism>
<dbReference type="SUPFAM" id="SSF52047">
    <property type="entry name" value="RNI-like"/>
    <property type="match status" value="1"/>
</dbReference>
<dbReference type="InterPro" id="IPR001810">
    <property type="entry name" value="F-box_dom"/>
</dbReference>
<comment type="caution">
    <text evidence="5">The sequence shown here is derived from an EMBL/GenBank/DDBJ whole genome shotgun (WGS) entry which is preliminary data.</text>
</comment>
<protein>
    <recommendedName>
        <fullName evidence="4">F-box domain-containing protein</fullName>
    </recommendedName>
</protein>
<dbReference type="GO" id="GO:0005829">
    <property type="term" value="C:cytosol"/>
    <property type="evidence" value="ECO:0007669"/>
    <property type="project" value="TreeGrafter"/>
</dbReference>
<evidence type="ECO:0000256" key="2">
    <source>
        <dbReference type="ARBA" id="ARBA00022614"/>
    </source>
</evidence>
<feature type="domain" description="F-box" evidence="4">
    <location>
        <begin position="30"/>
        <end position="77"/>
    </location>
</feature>
<evidence type="ECO:0000259" key="4">
    <source>
        <dbReference type="PROSITE" id="PS50181"/>
    </source>
</evidence>
<dbReference type="EMBL" id="CAJNOI010000046">
    <property type="protein sequence ID" value="CAF0931303.1"/>
    <property type="molecule type" value="Genomic_DNA"/>
</dbReference>
<dbReference type="InterPro" id="IPR032675">
    <property type="entry name" value="LRR_dom_sf"/>
</dbReference>
<dbReference type="InterPro" id="IPR001611">
    <property type="entry name" value="Leu-rich_rpt"/>
</dbReference>
<sequence>MSKKCINYNTATECYNKEEHEPEKQKTTSAASFLTIPVELVYRILDNLDYFTILYSMRNVSQRHNAIVDSYPRYTTLTTLNLQDNGLGHLGAQYLADALRNKTALTTLDFSSNNIGDEGAQHLGDALWNNTTLTTLNLASNKIGDEGAQQLATLLRTSTVTTVQS</sequence>
<dbReference type="AlphaFoldDB" id="A0A814BP17"/>
<gene>
    <name evidence="5" type="ORF">BJG266_LOCUS12106</name>
</gene>
<proteinExistence type="predicted"/>
<dbReference type="SMART" id="SM00368">
    <property type="entry name" value="LRR_RI"/>
    <property type="match status" value="3"/>
</dbReference>
<keyword evidence="2" id="KW-0433">Leucine-rich repeat</keyword>
<dbReference type="GO" id="GO:0006913">
    <property type="term" value="P:nucleocytoplasmic transport"/>
    <property type="evidence" value="ECO:0007669"/>
    <property type="project" value="TreeGrafter"/>
</dbReference>
<dbReference type="GO" id="GO:0005634">
    <property type="term" value="C:nucleus"/>
    <property type="evidence" value="ECO:0007669"/>
    <property type="project" value="TreeGrafter"/>
</dbReference>
<dbReference type="InterPro" id="IPR027038">
    <property type="entry name" value="RanGap"/>
</dbReference>
<dbReference type="PANTHER" id="PTHR24113">
    <property type="entry name" value="RAN GTPASE-ACTIVATING PROTEIN 1"/>
    <property type="match status" value="1"/>
</dbReference>
<accession>A0A814BP17</accession>
<dbReference type="GO" id="GO:0031267">
    <property type="term" value="F:small GTPase binding"/>
    <property type="evidence" value="ECO:0007669"/>
    <property type="project" value="TreeGrafter"/>
</dbReference>
<dbReference type="Pfam" id="PF13516">
    <property type="entry name" value="LRR_6"/>
    <property type="match status" value="3"/>
</dbReference>
<keyword evidence="1" id="KW-0343">GTPase activation</keyword>
<dbReference type="Gene3D" id="3.80.10.10">
    <property type="entry name" value="Ribonuclease Inhibitor"/>
    <property type="match status" value="1"/>
</dbReference>
<dbReference type="Proteomes" id="UP000663877">
    <property type="component" value="Unassembled WGS sequence"/>
</dbReference>
<reference evidence="5" key="1">
    <citation type="submission" date="2021-02" db="EMBL/GenBank/DDBJ databases">
        <authorList>
            <person name="Nowell W R."/>
        </authorList>
    </citation>
    <scope>NUCLEOTIDE SEQUENCE</scope>
</reference>
<evidence type="ECO:0000256" key="1">
    <source>
        <dbReference type="ARBA" id="ARBA00022468"/>
    </source>
</evidence>
<dbReference type="GO" id="GO:0048471">
    <property type="term" value="C:perinuclear region of cytoplasm"/>
    <property type="evidence" value="ECO:0007669"/>
    <property type="project" value="TreeGrafter"/>
</dbReference>
<dbReference type="GO" id="GO:0005096">
    <property type="term" value="F:GTPase activator activity"/>
    <property type="evidence" value="ECO:0007669"/>
    <property type="project" value="UniProtKB-KW"/>
</dbReference>
<dbReference type="PROSITE" id="PS50181">
    <property type="entry name" value="FBOX"/>
    <property type="match status" value="1"/>
</dbReference>
<evidence type="ECO:0000313" key="5">
    <source>
        <dbReference type="EMBL" id="CAF0931303.1"/>
    </source>
</evidence>